<dbReference type="Proteomes" id="UP001556170">
    <property type="component" value="Unassembled WGS sequence"/>
</dbReference>
<evidence type="ECO:0000313" key="2">
    <source>
        <dbReference type="EMBL" id="MEW9624797.1"/>
    </source>
</evidence>
<protein>
    <recommendedName>
        <fullName evidence="4">DUF2474 domain-containing protein</fullName>
    </recommendedName>
</protein>
<name>A0ABV3QQA3_9GAMM</name>
<keyword evidence="1" id="KW-1133">Transmembrane helix</keyword>
<evidence type="ECO:0008006" key="4">
    <source>
        <dbReference type="Google" id="ProtNLM"/>
    </source>
</evidence>
<organism evidence="2 3">
    <name type="scientific">Rhodanobacter geophilus</name>
    <dbReference type="NCBI Taxonomy" id="3162488"/>
    <lineage>
        <taxon>Bacteria</taxon>
        <taxon>Pseudomonadati</taxon>
        <taxon>Pseudomonadota</taxon>
        <taxon>Gammaproteobacteria</taxon>
        <taxon>Lysobacterales</taxon>
        <taxon>Rhodanobacteraceae</taxon>
        <taxon>Rhodanobacter</taxon>
    </lineage>
</organism>
<proteinExistence type="predicted"/>
<comment type="caution">
    <text evidence="2">The sequence shown here is derived from an EMBL/GenBank/DDBJ whole genome shotgun (WGS) entry which is preliminary data.</text>
</comment>
<keyword evidence="3" id="KW-1185">Reference proteome</keyword>
<accession>A0ABV3QQA3</accession>
<sequence length="40" mass="4687">MENDKNKPFWGKNSRGFWLLVCLTISAMAGWVMFRMGILH</sequence>
<dbReference type="EMBL" id="JBFOHL010000009">
    <property type="protein sequence ID" value="MEW9624797.1"/>
    <property type="molecule type" value="Genomic_DNA"/>
</dbReference>
<evidence type="ECO:0000313" key="3">
    <source>
        <dbReference type="Proteomes" id="UP001556170"/>
    </source>
</evidence>
<feature type="transmembrane region" description="Helical" evidence="1">
    <location>
        <begin position="16"/>
        <end position="34"/>
    </location>
</feature>
<keyword evidence="1" id="KW-0812">Transmembrane</keyword>
<reference evidence="2 3" key="1">
    <citation type="submission" date="2024-06" db="EMBL/GenBank/DDBJ databases">
        <authorList>
            <person name="Woo H."/>
        </authorList>
    </citation>
    <scope>NUCLEOTIDE SEQUENCE [LARGE SCALE GENOMIC DNA]</scope>
    <source>
        <strain evidence="2 3">S2-g</strain>
    </source>
</reference>
<keyword evidence="1" id="KW-0472">Membrane</keyword>
<gene>
    <name evidence="2" type="ORF">ABQJ56_11220</name>
</gene>
<evidence type="ECO:0000256" key="1">
    <source>
        <dbReference type="SAM" id="Phobius"/>
    </source>
</evidence>
<dbReference type="RefSeq" id="WP_367845102.1">
    <property type="nucleotide sequence ID" value="NZ_JBFOHL010000009.1"/>
</dbReference>